<gene>
    <name evidence="6" type="ORF">GM418_25780</name>
</gene>
<feature type="domain" description="Sulfatase N-terminal" evidence="5">
    <location>
        <begin position="32"/>
        <end position="97"/>
    </location>
</feature>
<sequence>MYKRMINIKFLLLLVMILSGLFCSSSEIKNNPNVLWIVIEDASCHISCYGGKAIQTPNIDALAAEGVRFENAFVTAPVCSPSRSALVTGMYQNTIDAHNHRSQRSKGKGTNLAYVESFILPAEIPLASKLFEDEGYFVTNENINGKSGKEDYNFDNKIIYSGKSWKDCPKGKPFFTQIQLKGGKNRKTRANTEDFKLPPYYFEDSIMRNDWKEYLGSWLDTDENVKQIVADLKAAGVYENTLIFLLTDHGISHLRGKQFLYDEGIKVPLIVKFPNDRFKGTVRNDMVKHIDLLPSSLAFAGLQIPENIQGKNIFAKNYQKQEYIFSSRDRCDETTDIIRAVRTEKLKYIRNFLSYRPHAQRNQYKDQKEISKHTRELFALNKLNKLQAQFYNPTRPTEELYDLEKDPFEIHNLAFDPAYQAELKKLRSVLYNWMTQINDPGLIPEPYLEELGEKYGNKFIAMKQPQFKDINPRLIRIIEAGEKQNTPVLLGASISEEPAERYWAATWLGVNKITSAKRQLEALIKDTEPSVRIAANLALFKVEPDFNPIPTLSRELKNKNKIVGMYAMSAIDQTGILNDEARKIASEASQDSYEFTMRYGKYLLNK</sequence>
<dbReference type="AlphaFoldDB" id="A0A6I6JV30"/>
<keyword evidence="4" id="KW-0106">Calcium</keyword>
<dbReference type="Proteomes" id="UP000428260">
    <property type="component" value="Chromosome"/>
</dbReference>
<dbReference type="InterPro" id="IPR016024">
    <property type="entry name" value="ARM-type_fold"/>
</dbReference>
<organism evidence="6 7">
    <name type="scientific">Maribellus comscasis</name>
    <dbReference type="NCBI Taxonomy" id="2681766"/>
    <lineage>
        <taxon>Bacteria</taxon>
        <taxon>Pseudomonadati</taxon>
        <taxon>Bacteroidota</taxon>
        <taxon>Bacteroidia</taxon>
        <taxon>Marinilabiliales</taxon>
        <taxon>Prolixibacteraceae</taxon>
        <taxon>Maribellus</taxon>
    </lineage>
</organism>
<evidence type="ECO:0000256" key="1">
    <source>
        <dbReference type="ARBA" id="ARBA00008779"/>
    </source>
</evidence>
<dbReference type="SUPFAM" id="SSF48371">
    <property type="entry name" value="ARM repeat"/>
    <property type="match status" value="1"/>
</dbReference>
<protein>
    <submittedName>
        <fullName evidence="6">Sulfatase-like hydrolase/transferase</fullName>
    </submittedName>
</protein>
<keyword evidence="3 6" id="KW-0378">Hydrolase</keyword>
<dbReference type="InterPro" id="IPR024607">
    <property type="entry name" value="Sulfatase_CS"/>
</dbReference>
<feature type="domain" description="Sulfatase N-terminal" evidence="5">
    <location>
        <begin position="146"/>
        <end position="301"/>
    </location>
</feature>
<keyword evidence="6" id="KW-0808">Transferase</keyword>
<reference evidence="6 7" key="1">
    <citation type="submission" date="2019-11" db="EMBL/GenBank/DDBJ databases">
        <authorList>
            <person name="Zheng R.K."/>
            <person name="Sun C.M."/>
        </authorList>
    </citation>
    <scope>NUCLEOTIDE SEQUENCE [LARGE SCALE GENOMIC DNA]</scope>
    <source>
        <strain evidence="6 7">WC007</strain>
    </source>
</reference>
<dbReference type="KEGG" id="mcos:GM418_25780"/>
<dbReference type="InterPro" id="IPR000917">
    <property type="entry name" value="Sulfatase_N"/>
</dbReference>
<comment type="similarity">
    <text evidence="1">Belongs to the sulfatase family.</text>
</comment>
<dbReference type="Gene3D" id="3.40.720.10">
    <property type="entry name" value="Alkaline Phosphatase, subunit A"/>
    <property type="match status" value="1"/>
</dbReference>
<dbReference type="PANTHER" id="PTHR42693">
    <property type="entry name" value="ARYLSULFATASE FAMILY MEMBER"/>
    <property type="match status" value="1"/>
</dbReference>
<dbReference type="GO" id="GO:0046872">
    <property type="term" value="F:metal ion binding"/>
    <property type="evidence" value="ECO:0007669"/>
    <property type="project" value="UniProtKB-KW"/>
</dbReference>
<dbReference type="GO" id="GO:0004065">
    <property type="term" value="F:arylsulfatase activity"/>
    <property type="evidence" value="ECO:0007669"/>
    <property type="project" value="TreeGrafter"/>
</dbReference>
<evidence type="ECO:0000256" key="4">
    <source>
        <dbReference type="ARBA" id="ARBA00022837"/>
    </source>
</evidence>
<dbReference type="PROSITE" id="PS00523">
    <property type="entry name" value="SULFATASE_1"/>
    <property type="match status" value="1"/>
</dbReference>
<evidence type="ECO:0000313" key="7">
    <source>
        <dbReference type="Proteomes" id="UP000428260"/>
    </source>
</evidence>
<dbReference type="SUPFAM" id="SSF53649">
    <property type="entry name" value="Alkaline phosphatase-like"/>
    <property type="match status" value="1"/>
</dbReference>
<dbReference type="InterPro" id="IPR017850">
    <property type="entry name" value="Alkaline_phosphatase_core_sf"/>
</dbReference>
<dbReference type="CDD" id="cd16027">
    <property type="entry name" value="SGSH"/>
    <property type="match status" value="1"/>
</dbReference>
<keyword evidence="7" id="KW-1185">Reference proteome</keyword>
<proteinExistence type="inferred from homology"/>
<evidence type="ECO:0000259" key="5">
    <source>
        <dbReference type="Pfam" id="PF00884"/>
    </source>
</evidence>
<dbReference type="EMBL" id="CP046401">
    <property type="protein sequence ID" value="QGY46946.1"/>
    <property type="molecule type" value="Genomic_DNA"/>
</dbReference>
<name>A0A6I6JV30_9BACT</name>
<evidence type="ECO:0000313" key="6">
    <source>
        <dbReference type="EMBL" id="QGY46946.1"/>
    </source>
</evidence>
<dbReference type="InterPro" id="IPR011989">
    <property type="entry name" value="ARM-like"/>
</dbReference>
<dbReference type="GO" id="GO:0016740">
    <property type="term" value="F:transferase activity"/>
    <property type="evidence" value="ECO:0007669"/>
    <property type="project" value="UniProtKB-KW"/>
</dbReference>
<evidence type="ECO:0000256" key="3">
    <source>
        <dbReference type="ARBA" id="ARBA00022801"/>
    </source>
</evidence>
<accession>A0A6I6JV30</accession>
<dbReference type="Gene3D" id="1.25.10.10">
    <property type="entry name" value="Leucine-rich Repeat Variant"/>
    <property type="match status" value="1"/>
</dbReference>
<dbReference type="PANTHER" id="PTHR42693:SF53">
    <property type="entry name" value="ENDO-4-O-SULFATASE"/>
    <property type="match status" value="1"/>
</dbReference>
<evidence type="ECO:0000256" key="2">
    <source>
        <dbReference type="ARBA" id="ARBA00022723"/>
    </source>
</evidence>
<dbReference type="Pfam" id="PF00884">
    <property type="entry name" value="Sulfatase"/>
    <property type="match status" value="2"/>
</dbReference>
<keyword evidence="2" id="KW-0479">Metal-binding</keyword>
<dbReference type="InterPro" id="IPR050738">
    <property type="entry name" value="Sulfatase"/>
</dbReference>